<gene>
    <name evidence="1" type="ORF">KFE25_009694</name>
</gene>
<evidence type="ECO:0000313" key="2">
    <source>
        <dbReference type="Proteomes" id="UP000751190"/>
    </source>
</evidence>
<name>A0A8J5XMY6_DIALT</name>
<sequence>MMVAARCRRWAVVALACTAAARVRVGEPRRLALRGTPRRAWLHAAALSLVVSRPAATRASRGAPDTLARIAAYDAAVSAAVVAADGSDLERCAAALSRVPESEGAFKATFDAFSEAKSFLTEYKDKNAFLIGLTSGYDGPGRARMGTLEEIDPQAELQAEQYGLRNDAWAALDDARATLRFLRAAGGPRTDEDVRDLADALRRAQSALGAYLALAPEAAVQEARRRSTGDEG</sequence>
<evidence type="ECO:0000313" key="1">
    <source>
        <dbReference type="EMBL" id="KAG8471273.1"/>
    </source>
</evidence>
<proteinExistence type="predicted"/>
<protein>
    <submittedName>
        <fullName evidence="1">Uncharacterized protein</fullName>
    </submittedName>
</protein>
<dbReference type="AlphaFoldDB" id="A0A8J5XMY6"/>
<accession>A0A8J5XMY6</accession>
<reference evidence="1" key="1">
    <citation type="submission" date="2021-05" db="EMBL/GenBank/DDBJ databases">
        <title>The genome of the haptophyte Pavlova lutheri (Diacronema luteri, Pavlovales) - a model for lipid biosynthesis in eukaryotic algae.</title>
        <authorList>
            <person name="Hulatt C.J."/>
            <person name="Posewitz M.C."/>
        </authorList>
    </citation>
    <scope>NUCLEOTIDE SEQUENCE</scope>
    <source>
        <strain evidence="1">NIVA-4/92</strain>
    </source>
</reference>
<comment type="caution">
    <text evidence="1">The sequence shown here is derived from an EMBL/GenBank/DDBJ whole genome shotgun (WGS) entry which is preliminary data.</text>
</comment>
<dbReference type="OrthoDB" id="44869at2759"/>
<organism evidence="1 2">
    <name type="scientific">Diacronema lutheri</name>
    <name type="common">Unicellular marine alga</name>
    <name type="synonym">Monochrysis lutheri</name>
    <dbReference type="NCBI Taxonomy" id="2081491"/>
    <lineage>
        <taxon>Eukaryota</taxon>
        <taxon>Haptista</taxon>
        <taxon>Haptophyta</taxon>
        <taxon>Pavlovophyceae</taxon>
        <taxon>Pavlovales</taxon>
        <taxon>Pavlovaceae</taxon>
        <taxon>Diacronema</taxon>
    </lineage>
</organism>
<dbReference type="Proteomes" id="UP000751190">
    <property type="component" value="Unassembled WGS sequence"/>
</dbReference>
<dbReference type="EMBL" id="JAGTXO010000001">
    <property type="protein sequence ID" value="KAG8471273.1"/>
    <property type="molecule type" value="Genomic_DNA"/>
</dbReference>
<keyword evidence="2" id="KW-1185">Reference proteome</keyword>